<evidence type="ECO:0000313" key="1">
    <source>
        <dbReference type="EMBL" id="MCZ4587711.1"/>
    </source>
</evidence>
<dbReference type="EMBL" id="JAPWIS010000017">
    <property type="protein sequence ID" value="MCZ4587711.1"/>
    <property type="molecule type" value="Genomic_DNA"/>
</dbReference>
<name>A0AAX3YT96_RHOOP</name>
<sequence length="132" mass="14419">MDEGIWEAARSVRPYLVELVGPAVALAVDAELSELLTCTTGDEDIEHRLREVLDAREGTSVFLERVLDDLPVFRPPRVVAAETTRFGGLPGQPLPVPADKFRCPQGDYVWYRPEVGVPVPQCPTHGSPLASA</sequence>
<dbReference type="Proteomes" id="UP001231166">
    <property type="component" value="Plasmid pRho-VOC14-C342"/>
</dbReference>
<evidence type="ECO:0000313" key="3">
    <source>
        <dbReference type="Proteomes" id="UP001066327"/>
    </source>
</evidence>
<dbReference type="EMBL" id="CP130954">
    <property type="protein sequence ID" value="WLF51294.1"/>
    <property type="molecule type" value="Genomic_DNA"/>
</dbReference>
<accession>A0AAX3YT96</accession>
<organism evidence="2 4">
    <name type="scientific">Rhodococcus opacus</name>
    <name type="common">Nocardia opaca</name>
    <dbReference type="NCBI Taxonomy" id="37919"/>
    <lineage>
        <taxon>Bacteria</taxon>
        <taxon>Bacillati</taxon>
        <taxon>Actinomycetota</taxon>
        <taxon>Actinomycetes</taxon>
        <taxon>Mycobacteriales</taxon>
        <taxon>Nocardiaceae</taxon>
        <taxon>Rhodococcus</taxon>
    </lineage>
</organism>
<reference evidence="1" key="1">
    <citation type="submission" date="2022-12" db="EMBL/GenBank/DDBJ databases">
        <authorList>
            <person name="Krivoruchko A.V."/>
            <person name="Elkin A."/>
        </authorList>
    </citation>
    <scope>NUCLEOTIDE SEQUENCE</scope>
    <source>
        <strain evidence="1">IEGM 249</strain>
    </source>
</reference>
<dbReference type="AlphaFoldDB" id="A0AAX3YT96"/>
<proteinExistence type="predicted"/>
<dbReference type="RefSeq" id="WP_269592057.1">
    <property type="nucleotide sequence ID" value="NZ_CP130954.1"/>
</dbReference>
<geneLocation type="plasmid" evidence="2 4">
    <name>pRho-VOC14-C342</name>
</geneLocation>
<reference evidence="2" key="2">
    <citation type="submission" date="2023-07" db="EMBL/GenBank/DDBJ databases">
        <title>Genomic analysis of Rhodococcus opacus VOC-14 with glycol ethers degradation activity.</title>
        <authorList>
            <person name="Narkevich D.A."/>
            <person name="Hlushen A.M."/>
            <person name="Akhremchuk A.E."/>
            <person name="Sikolenko M.A."/>
            <person name="Valentovich L.N."/>
        </authorList>
    </citation>
    <scope>NUCLEOTIDE SEQUENCE</scope>
    <source>
        <strain evidence="2">VOC-14</strain>
        <plasmid evidence="2">pRho-VOC14-C342</plasmid>
    </source>
</reference>
<protein>
    <recommendedName>
        <fullName evidence="5">DUF222 domain-containing protein</fullName>
    </recommendedName>
</protein>
<dbReference type="Proteomes" id="UP001066327">
    <property type="component" value="Unassembled WGS sequence"/>
</dbReference>
<evidence type="ECO:0000313" key="4">
    <source>
        <dbReference type="Proteomes" id="UP001231166"/>
    </source>
</evidence>
<keyword evidence="3" id="KW-1185">Reference proteome</keyword>
<evidence type="ECO:0000313" key="2">
    <source>
        <dbReference type="EMBL" id="WLF51294.1"/>
    </source>
</evidence>
<gene>
    <name evidence="1" type="ORF">O4328_29155</name>
    <name evidence="2" type="ORF">Q5707_38685</name>
</gene>
<keyword evidence="2" id="KW-0614">Plasmid</keyword>
<evidence type="ECO:0008006" key="5">
    <source>
        <dbReference type="Google" id="ProtNLM"/>
    </source>
</evidence>